<reference evidence="4" key="3">
    <citation type="submission" date="2015-06" db="UniProtKB">
        <authorList>
            <consortium name="EnsemblProtists"/>
        </authorList>
    </citation>
    <scope>IDENTIFICATION</scope>
</reference>
<dbReference type="AlphaFoldDB" id="L1JLR5"/>
<sequence>MSDQGTDKEGRLVEKKAGEEAEKKAEKKAEKQADAVVVNHLPATVMLHTPSSTPKAEECYDKNAYLSRVISSVESKDSMLLKINSFVLQLGRSISSLPSSVSVALDSIHSVLKETFGPTTTLSLYGSTVYGCATVDSDLDITFCIGDQDMGLETKRKLLKRLSKVLRQRLQCQCLAILRCRVPLIKLEDKNTNIKADLSTGNAAPIPQARLLQRYSNMDSRISKLAILVKHWSRTRGINDGANLMNSYCYCLLVLHFCQTIQPPILPILDCNKPIHGNVLKLSSRDQLLQDSKFQGRREWVSENVQTLSELLGKFFKYYAEVDMNVRDFGLEKIVKEFQRGDMVMNSTQIGDLFIPSKGKKK</sequence>
<gene>
    <name evidence="3" type="ORF">GUITHDRAFT_105213</name>
</gene>
<dbReference type="GO" id="GO:0016779">
    <property type="term" value="F:nucleotidyltransferase activity"/>
    <property type="evidence" value="ECO:0007669"/>
    <property type="project" value="TreeGrafter"/>
</dbReference>
<dbReference type="Gene3D" id="1.10.1410.10">
    <property type="match status" value="1"/>
</dbReference>
<dbReference type="CDD" id="cd05402">
    <property type="entry name" value="NT_PAP_TUTase"/>
    <property type="match status" value="1"/>
</dbReference>
<dbReference type="Gene3D" id="3.30.460.10">
    <property type="entry name" value="Beta Polymerase, domain 2"/>
    <property type="match status" value="1"/>
</dbReference>
<dbReference type="RefSeq" id="XP_005836114.1">
    <property type="nucleotide sequence ID" value="XM_005836057.1"/>
</dbReference>
<dbReference type="eggNOG" id="KOG2277">
    <property type="taxonomic scope" value="Eukaryota"/>
</dbReference>
<dbReference type="PaxDb" id="55529-EKX49134"/>
<dbReference type="EnsemblProtists" id="EKX49134">
    <property type="protein sequence ID" value="EKX49134"/>
    <property type="gene ID" value="GUITHDRAFT_105213"/>
</dbReference>
<dbReference type="GeneID" id="17305805"/>
<feature type="domain" description="Poly(A) RNA polymerase mitochondrial-like central palm" evidence="2">
    <location>
        <begin position="106"/>
        <end position="216"/>
    </location>
</feature>
<name>L1JLR5_GUITC</name>
<reference evidence="3 5" key="1">
    <citation type="journal article" date="2012" name="Nature">
        <title>Algal genomes reveal evolutionary mosaicism and the fate of nucleomorphs.</title>
        <authorList>
            <consortium name="DOE Joint Genome Institute"/>
            <person name="Curtis B.A."/>
            <person name="Tanifuji G."/>
            <person name="Burki F."/>
            <person name="Gruber A."/>
            <person name="Irimia M."/>
            <person name="Maruyama S."/>
            <person name="Arias M.C."/>
            <person name="Ball S.G."/>
            <person name="Gile G.H."/>
            <person name="Hirakawa Y."/>
            <person name="Hopkins J.F."/>
            <person name="Kuo A."/>
            <person name="Rensing S.A."/>
            <person name="Schmutz J."/>
            <person name="Symeonidi A."/>
            <person name="Elias M."/>
            <person name="Eveleigh R.J."/>
            <person name="Herman E.K."/>
            <person name="Klute M.J."/>
            <person name="Nakayama T."/>
            <person name="Obornik M."/>
            <person name="Reyes-Prieto A."/>
            <person name="Armbrust E.V."/>
            <person name="Aves S.J."/>
            <person name="Beiko R.G."/>
            <person name="Coutinho P."/>
            <person name="Dacks J.B."/>
            <person name="Durnford D.G."/>
            <person name="Fast N.M."/>
            <person name="Green B.R."/>
            <person name="Grisdale C.J."/>
            <person name="Hempel F."/>
            <person name="Henrissat B."/>
            <person name="Hoppner M.P."/>
            <person name="Ishida K."/>
            <person name="Kim E."/>
            <person name="Koreny L."/>
            <person name="Kroth P.G."/>
            <person name="Liu Y."/>
            <person name="Malik S.B."/>
            <person name="Maier U.G."/>
            <person name="McRose D."/>
            <person name="Mock T."/>
            <person name="Neilson J.A."/>
            <person name="Onodera N.T."/>
            <person name="Poole A.M."/>
            <person name="Pritham E.J."/>
            <person name="Richards T.A."/>
            <person name="Rocap G."/>
            <person name="Roy S.W."/>
            <person name="Sarai C."/>
            <person name="Schaack S."/>
            <person name="Shirato S."/>
            <person name="Slamovits C.H."/>
            <person name="Spencer D.F."/>
            <person name="Suzuki S."/>
            <person name="Worden A.Z."/>
            <person name="Zauner S."/>
            <person name="Barry K."/>
            <person name="Bell C."/>
            <person name="Bharti A.K."/>
            <person name="Crow J.A."/>
            <person name="Grimwood J."/>
            <person name="Kramer R."/>
            <person name="Lindquist E."/>
            <person name="Lucas S."/>
            <person name="Salamov A."/>
            <person name="McFadden G.I."/>
            <person name="Lane C.E."/>
            <person name="Keeling P.J."/>
            <person name="Gray M.W."/>
            <person name="Grigoriev I.V."/>
            <person name="Archibald J.M."/>
        </authorList>
    </citation>
    <scope>NUCLEOTIDE SEQUENCE</scope>
    <source>
        <strain evidence="3 5">CCMP2712</strain>
    </source>
</reference>
<dbReference type="Pfam" id="PF22600">
    <property type="entry name" value="MTPAP-like_central"/>
    <property type="match status" value="1"/>
</dbReference>
<dbReference type="InterPro" id="IPR043519">
    <property type="entry name" value="NT_sf"/>
</dbReference>
<dbReference type="OMA" id="NCARTVN"/>
<accession>L1JLR5</accession>
<dbReference type="STRING" id="905079.L1JLR5"/>
<dbReference type="KEGG" id="gtt:GUITHDRAFT_105213"/>
<proteinExistence type="predicted"/>
<dbReference type="OrthoDB" id="2274644at2759"/>
<organism evidence="3">
    <name type="scientific">Guillardia theta (strain CCMP2712)</name>
    <name type="common">Cryptophyte</name>
    <dbReference type="NCBI Taxonomy" id="905079"/>
    <lineage>
        <taxon>Eukaryota</taxon>
        <taxon>Cryptophyceae</taxon>
        <taxon>Pyrenomonadales</taxon>
        <taxon>Geminigeraceae</taxon>
        <taxon>Guillardia</taxon>
    </lineage>
</organism>
<evidence type="ECO:0000259" key="2">
    <source>
        <dbReference type="Pfam" id="PF22600"/>
    </source>
</evidence>
<evidence type="ECO:0000313" key="4">
    <source>
        <dbReference type="EnsemblProtists" id="EKX49134"/>
    </source>
</evidence>
<dbReference type="EMBL" id="JH992983">
    <property type="protein sequence ID" value="EKX49134.1"/>
    <property type="molecule type" value="Genomic_DNA"/>
</dbReference>
<dbReference type="SUPFAM" id="SSF81301">
    <property type="entry name" value="Nucleotidyltransferase"/>
    <property type="match status" value="1"/>
</dbReference>
<dbReference type="HOGENOM" id="CLU_766041_0_0_1"/>
<feature type="region of interest" description="Disordered" evidence="1">
    <location>
        <begin position="1"/>
        <end position="32"/>
    </location>
</feature>
<dbReference type="InterPro" id="IPR054708">
    <property type="entry name" value="MTPAP-like_central"/>
</dbReference>
<dbReference type="PANTHER" id="PTHR12271:SF40">
    <property type="entry name" value="POLY(A) RNA POLYMERASE GLD2"/>
    <property type="match status" value="1"/>
</dbReference>
<keyword evidence="5" id="KW-1185">Reference proteome</keyword>
<protein>
    <recommendedName>
        <fullName evidence="2">Poly(A) RNA polymerase mitochondrial-like central palm domain-containing protein</fullName>
    </recommendedName>
</protein>
<reference evidence="5" key="2">
    <citation type="submission" date="2012-11" db="EMBL/GenBank/DDBJ databases">
        <authorList>
            <person name="Kuo A."/>
            <person name="Curtis B.A."/>
            <person name="Tanifuji G."/>
            <person name="Burki F."/>
            <person name="Gruber A."/>
            <person name="Irimia M."/>
            <person name="Maruyama S."/>
            <person name="Arias M.C."/>
            <person name="Ball S.G."/>
            <person name="Gile G.H."/>
            <person name="Hirakawa Y."/>
            <person name="Hopkins J.F."/>
            <person name="Rensing S.A."/>
            <person name="Schmutz J."/>
            <person name="Symeonidi A."/>
            <person name="Elias M."/>
            <person name="Eveleigh R.J."/>
            <person name="Herman E.K."/>
            <person name="Klute M.J."/>
            <person name="Nakayama T."/>
            <person name="Obornik M."/>
            <person name="Reyes-Prieto A."/>
            <person name="Armbrust E.V."/>
            <person name="Aves S.J."/>
            <person name="Beiko R.G."/>
            <person name="Coutinho P."/>
            <person name="Dacks J.B."/>
            <person name="Durnford D.G."/>
            <person name="Fast N.M."/>
            <person name="Green B.R."/>
            <person name="Grisdale C."/>
            <person name="Hempe F."/>
            <person name="Henrissat B."/>
            <person name="Hoppner M.P."/>
            <person name="Ishida K.-I."/>
            <person name="Kim E."/>
            <person name="Koreny L."/>
            <person name="Kroth P.G."/>
            <person name="Liu Y."/>
            <person name="Malik S.-B."/>
            <person name="Maier U.G."/>
            <person name="McRose D."/>
            <person name="Mock T."/>
            <person name="Neilson J.A."/>
            <person name="Onodera N.T."/>
            <person name="Poole A.M."/>
            <person name="Pritham E.J."/>
            <person name="Richards T.A."/>
            <person name="Rocap G."/>
            <person name="Roy S.W."/>
            <person name="Sarai C."/>
            <person name="Schaack S."/>
            <person name="Shirato S."/>
            <person name="Slamovits C.H."/>
            <person name="Spencer D.F."/>
            <person name="Suzuki S."/>
            <person name="Worden A.Z."/>
            <person name="Zauner S."/>
            <person name="Barry K."/>
            <person name="Bell C."/>
            <person name="Bharti A.K."/>
            <person name="Crow J.A."/>
            <person name="Grimwood J."/>
            <person name="Kramer R."/>
            <person name="Lindquist E."/>
            <person name="Lucas S."/>
            <person name="Salamov A."/>
            <person name="McFadden G.I."/>
            <person name="Lane C.E."/>
            <person name="Keeling P.J."/>
            <person name="Gray M.W."/>
            <person name="Grigoriev I.V."/>
            <person name="Archibald J.M."/>
        </authorList>
    </citation>
    <scope>NUCLEOTIDE SEQUENCE</scope>
    <source>
        <strain evidence="5">CCMP2712</strain>
    </source>
</reference>
<dbReference type="Proteomes" id="UP000011087">
    <property type="component" value="Unassembled WGS sequence"/>
</dbReference>
<evidence type="ECO:0000313" key="5">
    <source>
        <dbReference type="Proteomes" id="UP000011087"/>
    </source>
</evidence>
<evidence type="ECO:0000313" key="3">
    <source>
        <dbReference type="EMBL" id="EKX49134.1"/>
    </source>
</evidence>
<dbReference type="PANTHER" id="PTHR12271">
    <property type="entry name" value="POLY A POLYMERASE CID PAP -RELATED"/>
    <property type="match status" value="1"/>
</dbReference>
<dbReference type="SUPFAM" id="SSF81631">
    <property type="entry name" value="PAP/OAS1 substrate-binding domain"/>
    <property type="match status" value="1"/>
</dbReference>
<evidence type="ECO:0000256" key="1">
    <source>
        <dbReference type="SAM" id="MobiDB-lite"/>
    </source>
</evidence>
<dbReference type="GO" id="GO:0031123">
    <property type="term" value="P:RNA 3'-end processing"/>
    <property type="evidence" value="ECO:0007669"/>
    <property type="project" value="TreeGrafter"/>
</dbReference>